<protein>
    <submittedName>
        <fullName evidence="1">Uncharacterized protein</fullName>
    </submittedName>
</protein>
<accession>A0AA40FPH6</accession>
<gene>
    <name evidence="1" type="ORF">K0M31_008985</name>
</gene>
<organism evidence="1 2">
    <name type="scientific">Melipona bicolor</name>
    <dbReference type="NCBI Taxonomy" id="60889"/>
    <lineage>
        <taxon>Eukaryota</taxon>
        <taxon>Metazoa</taxon>
        <taxon>Ecdysozoa</taxon>
        <taxon>Arthropoda</taxon>
        <taxon>Hexapoda</taxon>
        <taxon>Insecta</taxon>
        <taxon>Pterygota</taxon>
        <taxon>Neoptera</taxon>
        <taxon>Endopterygota</taxon>
        <taxon>Hymenoptera</taxon>
        <taxon>Apocrita</taxon>
        <taxon>Aculeata</taxon>
        <taxon>Apoidea</taxon>
        <taxon>Anthophila</taxon>
        <taxon>Apidae</taxon>
        <taxon>Melipona</taxon>
    </lineage>
</organism>
<dbReference type="AlphaFoldDB" id="A0AA40FPH6"/>
<sequence>MITKQMTMQEIQALIASGGPDHSNMEVQEPQKAEDILTGGKKVGESRSIFIIS</sequence>
<dbReference type="Proteomes" id="UP001177670">
    <property type="component" value="Unassembled WGS sequence"/>
</dbReference>
<evidence type="ECO:0000313" key="2">
    <source>
        <dbReference type="Proteomes" id="UP001177670"/>
    </source>
</evidence>
<reference evidence="1" key="1">
    <citation type="submission" date="2021-10" db="EMBL/GenBank/DDBJ databases">
        <title>Melipona bicolor Genome sequencing and assembly.</title>
        <authorList>
            <person name="Araujo N.S."/>
            <person name="Arias M.C."/>
        </authorList>
    </citation>
    <scope>NUCLEOTIDE SEQUENCE</scope>
    <source>
        <strain evidence="1">USP_2M_L1-L4_2017</strain>
        <tissue evidence="1">Whole body</tissue>
    </source>
</reference>
<keyword evidence="2" id="KW-1185">Reference proteome</keyword>
<proteinExistence type="predicted"/>
<dbReference type="EMBL" id="JAHYIQ010000022">
    <property type="protein sequence ID" value="KAK1122534.1"/>
    <property type="molecule type" value="Genomic_DNA"/>
</dbReference>
<name>A0AA40FPH6_9HYME</name>
<evidence type="ECO:0000313" key="1">
    <source>
        <dbReference type="EMBL" id="KAK1122534.1"/>
    </source>
</evidence>
<comment type="caution">
    <text evidence="1">The sequence shown here is derived from an EMBL/GenBank/DDBJ whole genome shotgun (WGS) entry which is preliminary data.</text>
</comment>